<dbReference type="GO" id="GO:0005524">
    <property type="term" value="F:ATP binding"/>
    <property type="evidence" value="ECO:0007669"/>
    <property type="project" value="UniProtKB-KW"/>
</dbReference>
<evidence type="ECO:0000256" key="11">
    <source>
        <dbReference type="ARBA" id="ARBA00022840"/>
    </source>
</evidence>
<dbReference type="RefSeq" id="WP_212775068.1">
    <property type="nucleotide sequence ID" value="NZ_AP024601.1"/>
</dbReference>
<keyword evidence="8" id="KW-0677">Repeat</keyword>
<evidence type="ECO:0000256" key="14">
    <source>
        <dbReference type="ARBA" id="ARBA00047872"/>
    </source>
</evidence>
<feature type="binding site" evidence="16">
    <location>
        <position position="74"/>
    </location>
    <ligand>
        <name>substrate</name>
    </ligand>
</feature>
<feature type="binding site" evidence="16">
    <location>
        <begin position="7"/>
        <end position="10"/>
    </location>
    <ligand>
        <name>ATP</name>
        <dbReference type="ChEBI" id="CHEBI:30616"/>
    </ligand>
</feature>
<evidence type="ECO:0000256" key="17">
    <source>
        <dbReference type="RuleBase" id="RU003448"/>
    </source>
</evidence>
<comment type="catalytic activity">
    <reaction evidence="14 17">
        <text>L-aspartate + ATP = 4-phospho-L-aspartate + ADP</text>
        <dbReference type="Rhea" id="RHEA:23776"/>
        <dbReference type="ChEBI" id="CHEBI:29991"/>
        <dbReference type="ChEBI" id="CHEBI:30616"/>
        <dbReference type="ChEBI" id="CHEBI:57535"/>
        <dbReference type="ChEBI" id="CHEBI:456216"/>
        <dbReference type="EC" id="2.7.2.4"/>
    </reaction>
</comment>
<keyword evidence="12" id="KW-0220">Diaminopimelate biosynthesis</keyword>
<evidence type="ECO:0000256" key="6">
    <source>
        <dbReference type="ARBA" id="ARBA00022605"/>
    </source>
</evidence>
<dbReference type="Gene3D" id="3.30.2130.10">
    <property type="entry name" value="VC0802-like"/>
    <property type="match status" value="1"/>
</dbReference>
<dbReference type="Pfam" id="PF00696">
    <property type="entry name" value="AA_kinase"/>
    <property type="match status" value="1"/>
</dbReference>
<reference evidence="20" key="2">
    <citation type="journal article" date="2021" name="Microbiol. Resour. Announc.">
        <title>Complete Genome Sequence of Polycladomyces abyssicola JIR-001T, Isolated from Hemipelagic Sediment in Deep Seawater.</title>
        <authorList>
            <person name="Tsubouchi T."/>
            <person name="Kaneko Y."/>
        </authorList>
    </citation>
    <scope>NUCLEOTIDE SEQUENCE</scope>
    <source>
        <strain evidence="20">JIR-001</strain>
    </source>
</reference>
<dbReference type="InterPro" id="IPR054352">
    <property type="entry name" value="ACT_Aspartokinase"/>
</dbReference>
<dbReference type="NCBIfam" id="NF005156">
    <property type="entry name" value="PRK06635.1-5"/>
    <property type="match status" value="1"/>
</dbReference>
<proteinExistence type="inferred from homology"/>
<dbReference type="FunFam" id="3.40.1160.10:FF:000002">
    <property type="entry name" value="Aspartokinase"/>
    <property type="match status" value="1"/>
</dbReference>
<dbReference type="NCBIfam" id="TIGR00656">
    <property type="entry name" value="asp_kin_monofn"/>
    <property type="match status" value="1"/>
</dbReference>
<dbReference type="CDD" id="cd04913">
    <property type="entry name" value="ACT_AKii-LysC-BS-like_1"/>
    <property type="match status" value="1"/>
</dbReference>
<protein>
    <recommendedName>
        <fullName evidence="17">Aspartokinase</fullName>
        <ecNumber evidence="17">2.7.2.4</ecNumber>
    </recommendedName>
</protein>
<comment type="subunit">
    <text evidence="15">Tetramer consisting of 2 isoforms Alpha (catalytic and regulation) and of a homodimer of 2 isoforms Beta (regulation).</text>
</comment>
<dbReference type="FunFam" id="3.30.2130.10:FF:000001">
    <property type="entry name" value="Bifunctional aspartokinase/homoserine dehydrogenase"/>
    <property type="match status" value="1"/>
</dbReference>
<evidence type="ECO:0000256" key="3">
    <source>
        <dbReference type="ARBA" id="ARBA00004986"/>
    </source>
</evidence>
<keyword evidence="11 16" id="KW-0067">ATP-binding</keyword>
<keyword evidence="7 17" id="KW-0808">Transferase</keyword>
<keyword evidence="6 18" id="KW-0028">Amino-acid biosynthesis</keyword>
<evidence type="ECO:0000313" key="21">
    <source>
        <dbReference type="Proteomes" id="UP000677436"/>
    </source>
</evidence>
<dbReference type="EMBL" id="AP024601">
    <property type="protein sequence ID" value="BCU81166.1"/>
    <property type="molecule type" value="Genomic_DNA"/>
</dbReference>
<dbReference type="SUPFAM" id="SSF53633">
    <property type="entry name" value="Carbamate kinase-like"/>
    <property type="match status" value="1"/>
</dbReference>
<dbReference type="NCBIfam" id="TIGR00657">
    <property type="entry name" value="asp_kinases"/>
    <property type="match status" value="1"/>
</dbReference>
<evidence type="ECO:0000256" key="8">
    <source>
        <dbReference type="ARBA" id="ARBA00022737"/>
    </source>
</evidence>
<comment type="pathway">
    <text evidence="4 18">Amino-acid biosynthesis; L-threonine biosynthesis; L-threonine from L-aspartate: step 1/5.</text>
</comment>
<dbReference type="EC" id="2.7.2.4" evidence="17"/>
<evidence type="ECO:0000256" key="2">
    <source>
        <dbReference type="ARBA" id="ARBA00004766"/>
    </source>
</evidence>
<feature type="domain" description="ACT" evidence="19">
    <location>
        <begin position="264"/>
        <end position="339"/>
    </location>
</feature>
<keyword evidence="9 16" id="KW-0547">Nucleotide-binding</keyword>
<comment type="similarity">
    <text evidence="5 17">Belongs to the aspartokinase family.</text>
</comment>
<dbReference type="InterPro" id="IPR005260">
    <property type="entry name" value="Asp_kin_monofn"/>
</dbReference>
<evidence type="ECO:0000256" key="4">
    <source>
        <dbReference type="ARBA" id="ARBA00005139"/>
    </source>
</evidence>
<evidence type="ECO:0000256" key="12">
    <source>
        <dbReference type="ARBA" id="ARBA00022915"/>
    </source>
</evidence>
<evidence type="ECO:0000256" key="5">
    <source>
        <dbReference type="ARBA" id="ARBA00010122"/>
    </source>
</evidence>
<feature type="binding site" evidence="16">
    <location>
        <position position="47"/>
    </location>
    <ligand>
        <name>substrate</name>
    </ligand>
</feature>
<keyword evidence="21" id="KW-1185">Reference proteome</keyword>
<name>A0A8D5ZNA2_9BACL</name>
<reference evidence="20" key="1">
    <citation type="journal article" date="2013" name="Int. J. Syst. Evol. Microbiol.">
        <title>Polycladomyces abyssicola gen. nov., sp. nov., a thermophilic filamentous bacterium isolated from hemipelagic sediment.</title>
        <authorList>
            <person name="Tsubouchi T."/>
            <person name="Shimane Y."/>
            <person name="Mori K."/>
            <person name="Usui K."/>
            <person name="Hiraki T."/>
            <person name="Tame A."/>
            <person name="Uematsu K."/>
            <person name="Maruyama T."/>
            <person name="Hatada Y."/>
        </authorList>
    </citation>
    <scope>NUCLEOTIDE SEQUENCE</scope>
    <source>
        <strain evidence="20">JIR-001</strain>
    </source>
</reference>
<dbReference type="UniPathway" id="UPA00051">
    <property type="reaction ID" value="UER00462"/>
</dbReference>
<dbReference type="GO" id="GO:0019877">
    <property type="term" value="P:diaminopimelate biosynthetic process"/>
    <property type="evidence" value="ECO:0007669"/>
    <property type="project" value="UniProtKB-KW"/>
</dbReference>
<evidence type="ECO:0000256" key="18">
    <source>
        <dbReference type="RuleBase" id="RU004249"/>
    </source>
</evidence>
<keyword evidence="10 17" id="KW-0418">Kinase</keyword>
<dbReference type="InterPro" id="IPR001048">
    <property type="entry name" value="Asp/Glu/Uridylate_kinase"/>
</dbReference>
<dbReference type="InterPro" id="IPR036393">
    <property type="entry name" value="AceGlu_kinase-like_sf"/>
</dbReference>
<dbReference type="Pfam" id="PF01842">
    <property type="entry name" value="ACT"/>
    <property type="match status" value="1"/>
</dbReference>
<dbReference type="GO" id="GO:0004072">
    <property type="term" value="F:aspartate kinase activity"/>
    <property type="evidence" value="ECO:0007669"/>
    <property type="project" value="UniProtKB-EC"/>
</dbReference>
<comment type="pathway">
    <text evidence="3 18">Amino-acid biosynthesis; L-methionine biosynthesis via de novo pathway; L-homoserine from L-aspartate: step 1/3.</text>
</comment>
<dbReference type="InterPro" id="IPR001341">
    <property type="entry name" value="Asp_kinase"/>
</dbReference>
<dbReference type="Gene3D" id="3.40.1160.10">
    <property type="entry name" value="Acetylglutamate kinase-like"/>
    <property type="match status" value="1"/>
</dbReference>
<dbReference type="GO" id="GO:0005829">
    <property type="term" value="C:cytosol"/>
    <property type="evidence" value="ECO:0007669"/>
    <property type="project" value="TreeGrafter"/>
</dbReference>
<feature type="binding site" evidence="16">
    <location>
        <begin position="173"/>
        <end position="174"/>
    </location>
    <ligand>
        <name>ATP</name>
        <dbReference type="ChEBI" id="CHEBI:30616"/>
    </ligand>
</feature>
<dbReference type="PANTHER" id="PTHR21499">
    <property type="entry name" value="ASPARTATE KINASE"/>
    <property type="match status" value="1"/>
</dbReference>
<keyword evidence="13" id="KW-0457">Lysine biosynthesis</keyword>
<evidence type="ECO:0000256" key="1">
    <source>
        <dbReference type="ARBA" id="ARBA00003121"/>
    </source>
</evidence>
<dbReference type="KEGG" id="pabs:JIR001_09490"/>
<dbReference type="CDD" id="cd04261">
    <property type="entry name" value="AAK_AKii-LysC-BS"/>
    <property type="match status" value="1"/>
</dbReference>
<dbReference type="InterPro" id="IPR002912">
    <property type="entry name" value="ACT_dom"/>
</dbReference>
<dbReference type="UniPathway" id="UPA00034">
    <property type="reaction ID" value="UER00015"/>
</dbReference>
<evidence type="ECO:0000256" key="13">
    <source>
        <dbReference type="ARBA" id="ARBA00023154"/>
    </source>
</evidence>
<evidence type="ECO:0000313" key="20">
    <source>
        <dbReference type="EMBL" id="BCU81166.1"/>
    </source>
</evidence>
<dbReference type="AlphaFoldDB" id="A0A8D5ZNA2"/>
<dbReference type="InterPro" id="IPR018042">
    <property type="entry name" value="Aspartate_kinase_CS"/>
</dbReference>
<evidence type="ECO:0000259" key="19">
    <source>
        <dbReference type="PROSITE" id="PS51671"/>
    </source>
</evidence>
<feature type="binding site" evidence="16">
    <location>
        <position position="184"/>
    </location>
    <ligand>
        <name>ATP</name>
        <dbReference type="ChEBI" id="CHEBI:30616"/>
    </ligand>
</feature>
<dbReference type="NCBIfam" id="NF005154">
    <property type="entry name" value="PRK06635.1-2"/>
    <property type="match status" value="1"/>
</dbReference>
<sequence length="416" mass="44822">MGIVVQKFGGTSVGSIERIRNVARRIREVHSQGHEVVVTVSAMGKQTDELVALAGQITDDPSPREMDMLLTTGEQISIALLTMALHELGLPARSFTGWQAGMVTDAVHGKARIKRIDTEKIRQCLDRGEIVVVAGFQGISEDGEITTLGRGGSDTTAVALAAALSADYCEINTDVTGVFTTDPRIVPQARKLDEISFDEMLELANLGAAVLHPRSVECAMKHNVPLVVRSSFTEEPGTWVKESVTMEDTLQVRGIAYDLNVARIKVLGLPNRVETLSRLFGLLADAHINVDMIVQSEHDAEVVDVAFSVGEDEWKQARNVIEQNRETLGYVKLISETGLAKVSAVGAGMVTNPGVAARMFTALTDAGIRIKMVSTSEIKISCAIARERAKDAVRALHTAFGLDVNIQQEVTSPAGV</sequence>
<organism evidence="20 21">
    <name type="scientific">Polycladomyces abyssicola</name>
    <dbReference type="NCBI Taxonomy" id="1125966"/>
    <lineage>
        <taxon>Bacteria</taxon>
        <taxon>Bacillati</taxon>
        <taxon>Bacillota</taxon>
        <taxon>Bacilli</taxon>
        <taxon>Bacillales</taxon>
        <taxon>Thermoactinomycetaceae</taxon>
        <taxon>Polycladomyces</taxon>
    </lineage>
</organism>
<dbReference type="PIRSF" id="PIRSF000726">
    <property type="entry name" value="Asp_kin"/>
    <property type="match status" value="1"/>
</dbReference>
<dbReference type="NCBIfam" id="NF005155">
    <property type="entry name" value="PRK06635.1-4"/>
    <property type="match status" value="1"/>
</dbReference>
<comment type="function">
    <text evidence="1">Catalyzes the phosphorylation of the beta-carboxyl group of aspartic acid with ATP to yield 4-phospho-L-aspartate, which is involved in the branched biosynthetic pathway leading to the biosynthesis of amino acids threonine, isoleucine and methionine.</text>
</comment>
<evidence type="ECO:0000256" key="15">
    <source>
        <dbReference type="ARBA" id="ARBA00063835"/>
    </source>
</evidence>
<dbReference type="Pfam" id="PF22468">
    <property type="entry name" value="ACT_9"/>
    <property type="match status" value="1"/>
</dbReference>
<dbReference type="UniPathway" id="UPA00050">
    <property type="reaction ID" value="UER00461"/>
</dbReference>
<dbReference type="InterPro" id="IPR045865">
    <property type="entry name" value="ACT-like_dom_sf"/>
</dbReference>
<evidence type="ECO:0000256" key="16">
    <source>
        <dbReference type="PIRSR" id="PIRSR000726-1"/>
    </source>
</evidence>
<accession>A0A8D5ZNA2</accession>
<dbReference type="GO" id="GO:0009090">
    <property type="term" value="P:homoserine biosynthetic process"/>
    <property type="evidence" value="ECO:0007669"/>
    <property type="project" value="TreeGrafter"/>
</dbReference>
<dbReference type="CDD" id="cd04923">
    <property type="entry name" value="ACT_AK-LysC-DapG-like_2"/>
    <property type="match status" value="1"/>
</dbReference>
<gene>
    <name evidence="20" type="ORF">JIR001_09490</name>
</gene>
<dbReference type="PROSITE" id="PS00324">
    <property type="entry name" value="ASPARTOKINASE"/>
    <property type="match status" value="1"/>
</dbReference>
<comment type="pathway">
    <text evidence="2 18">Amino-acid biosynthesis; L-lysine biosynthesis via DAP pathway; (S)-tetrahydrodipicolinate from L-aspartate: step 1/4.</text>
</comment>
<evidence type="ECO:0000256" key="7">
    <source>
        <dbReference type="ARBA" id="ARBA00022679"/>
    </source>
</evidence>
<dbReference type="GO" id="GO:0009089">
    <property type="term" value="P:lysine biosynthetic process via diaminopimelate"/>
    <property type="evidence" value="ECO:0007669"/>
    <property type="project" value="UniProtKB-UniPathway"/>
</dbReference>
<dbReference type="PANTHER" id="PTHR21499:SF68">
    <property type="entry name" value="ASPARTOKINASE 2"/>
    <property type="match status" value="1"/>
</dbReference>
<dbReference type="SUPFAM" id="SSF55021">
    <property type="entry name" value="ACT-like"/>
    <property type="match status" value="2"/>
</dbReference>
<dbReference type="GO" id="GO:0009088">
    <property type="term" value="P:threonine biosynthetic process"/>
    <property type="evidence" value="ECO:0007669"/>
    <property type="project" value="UniProtKB-UniPathway"/>
</dbReference>
<dbReference type="InterPro" id="IPR041740">
    <property type="entry name" value="AKii-LysC-BS"/>
</dbReference>
<dbReference type="PROSITE" id="PS51671">
    <property type="entry name" value="ACT"/>
    <property type="match status" value="1"/>
</dbReference>
<evidence type="ECO:0000256" key="9">
    <source>
        <dbReference type="ARBA" id="ARBA00022741"/>
    </source>
</evidence>
<dbReference type="Proteomes" id="UP000677436">
    <property type="component" value="Chromosome"/>
</dbReference>
<evidence type="ECO:0000256" key="10">
    <source>
        <dbReference type="ARBA" id="ARBA00022777"/>
    </source>
</evidence>